<evidence type="ECO:0000256" key="9">
    <source>
        <dbReference type="ARBA" id="ARBA00023180"/>
    </source>
</evidence>
<dbReference type="InterPro" id="IPR022272">
    <property type="entry name" value="Lipocalin_CS"/>
</dbReference>
<accession>A0A667XK24</accession>
<evidence type="ECO:0000313" key="14">
    <source>
        <dbReference type="Proteomes" id="UP000472263"/>
    </source>
</evidence>
<dbReference type="PROSITE" id="PS00213">
    <property type="entry name" value="LIPOCALIN"/>
    <property type="match status" value="1"/>
</dbReference>
<dbReference type="SUPFAM" id="SSF50814">
    <property type="entry name" value="Lipocalins"/>
    <property type="match status" value="1"/>
</dbReference>
<keyword evidence="8" id="KW-1015">Disulfide bond</keyword>
<dbReference type="GO" id="GO:0000302">
    <property type="term" value="P:response to reactive oxygen species"/>
    <property type="evidence" value="ECO:0007669"/>
    <property type="project" value="TreeGrafter"/>
</dbReference>
<dbReference type="InterPro" id="IPR000566">
    <property type="entry name" value="Lipocln_cytosolic_FA-bd_dom"/>
</dbReference>
<evidence type="ECO:0000256" key="8">
    <source>
        <dbReference type="ARBA" id="ARBA00023157"/>
    </source>
</evidence>
<proteinExistence type="inferred from homology"/>
<dbReference type="PRINTS" id="PR01273">
    <property type="entry name" value="INVTBRTCOLOR"/>
</dbReference>
<name>A0A667XK24_9TELE</name>
<dbReference type="FunCoup" id="A0A667XK24">
    <property type="interactions" value="2"/>
</dbReference>
<dbReference type="PANTHER" id="PTHR10612">
    <property type="entry name" value="APOLIPOPROTEIN D"/>
    <property type="match status" value="1"/>
</dbReference>
<dbReference type="InterPro" id="IPR022271">
    <property type="entry name" value="Lipocalin_ApoD"/>
</dbReference>
<organism evidence="13 14">
    <name type="scientific">Myripristis murdjan</name>
    <name type="common">pinecone soldierfish</name>
    <dbReference type="NCBI Taxonomy" id="586833"/>
    <lineage>
        <taxon>Eukaryota</taxon>
        <taxon>Metazoa</taxon>
        <taxon>Chordata</taxon>
        <taxon>Craniata</taxon>
        <taxon>Vertebrata</taxon>
        <taxon>Euteleostomi</taxon>
        <taxon>Actinopterygii</taxon>
        <taxon>Neopterygii</taxon>
        <taxon>Teleostei</taxon>
        <taxon>Neoteleostei</taxon>
        <taxon>Acanthomorphata</taxon>
        <taxon>Holocentriformes</taxon>
        <taxon>Holocentridae</taxon>
        <taxon>Myripristis</taxon>
    </lineage>
</organism>
<evidence type="ECO:0000256" key="10">
    <source>
        <dbReference type="ARBA" id="ARBA00023283"/>
    </source>
</evidence>
<dbReference type="Ensembl" id="ENSMMDT00005014945.1">
    <property type="protein sequence ID" value="ENSMMDP00005014543.1"/>
    <property type="gene ID" value="ENSMMDG00005007461.1"/>
</dbReference>
<dbReference type="PANTHER" id="PTHR10612:SF58">
    <property type="entry name" value="APOLIPOPROTEIN D"/>
    <property type="match status" value="1"/>
</dbReference>
<evidence type="ECO:0000313" key="13">
    <source>
        <dbReference type="Ensembl" id="ENSMMDP00005014543.1"/>
    </source>
</evidence>
<evidence type="ECO:0000256" key="11">
    <source>
        <dbReference type="PIRNR" id="PIRNR036893"/>
    </source>
</evidence>
<feature type="chain" id="PRO_5025720496" description="Apolipoprotein D" evidence="11">
    <location>
        <begin position="35"/>
        <end position="188"/>
    </location>
</feature>
<evidence type="ECO:0000256" key="3">
    <source>
        <dbReference type="ARBA" id="ARBA00019890"/>
    </source>
</evidence>
<dbReference type="InParanoid" id="A0A667XK24"/>
<keyword evidence="10" id="KW-0873">Pyrrolidone carboxylic acid</keyword>
<comment type="subcellular location">
    <subcellularLocation>
        <location evidence="1">Secreted</location>
    </subcellularLocation>
</comment>
<reference evidence="13" key="2">
    <citation type="submission" date="2025-08" db="UniProtKB">
        <authorList>
            <consortium name="Ensembl"/>
        </authorList>
    </citation>
    <scope>IDENTIFICATION</scope>
</reference>
<dbReference type="InterPro" id="IPR003057">
    <property type="entry name" value="Invtbrt_color"/>
</dbReference>
<evidence type="ECO:0000256" key="2">
    <source>
        <dbReference type="ARBA" id="ARBA00006889"/>
    </source>
</evidence>
<protein>
    <recommendedName>
        <fullName evidence="3">Apolipoprotein D</fullName>
    </recommendedName>
</protein>
<evidence type="ECO:0000256" key="1">
    <source>
        <dbReference type="ARBA" id="ARBA00004613"/>
    </source>
</evidence>
<keyword evidence="6 11" id="KW-0732">Signal</keyword>
<sequence>MLILSVLFSSSCSGKMKAGQVISLTLLCVVAASAQENFDAARYLGTWFNIQKLPDVFQKGECSTATYSLKSPEVVGVLNRELLADGTINSITASVKAKDPSEPAKLEVSFIENSPPVPYWVLSTDYDNHGLVYSCTDYGLFHVDFAWIMSRKQETIVELQSILASAGVSVDKLLATNQYEAYCSAMSQ</sequence>
<feature type="signal peptide" evidence="11">
    <location>
        <begin position="1"/>
        <end position="34"/>
    </location>
</feature>
<dbReference type="GO" id="GO:0006629">
    <property type="term" value="P:lipid metabolic process"/>
    <property type="evidence" value="ECO:0007669"/>
    <property type="project" value="TreeGrafter"/>
</dbReference>
<evidence type="ECO:0000256" key="5">
    <source>
        <dbReference type="ARBA" id="ARBA00022525"/>
    </source>
</evidence>
<dbReference type="Gene3D" id="2.40.128.20">
    <property type="match status" value="1"/>
</dbReference>
<dbReference type="GO" id="GO:0008289">
    <property type="term" value="F:lipid binding"/>
    <property type="evidence" value="ECO:0007669"/>
    <property type="project" value="UniProtKB-KW"/>
</dbReference>
<dbReference type="GO" id="GO:0005576">
    <property type="term" value="C:extracellular region"/>
    <property type="evidence" value="ECO:0007669"/>
    <property type="project" value="UniProtKB-SubCell"/>
</dbReference>
<dbReference type="CDD" id="cd19437">
    <property type="entry name" value="lipocalin_apoD-like"/>
    <property type="match status" value="1"/>
</dbReference>
<dbReference type="AlphaFoldDB" id="A0A667XK24"/>
<dbReference type="Proteomes" id="UP000472263">
    <property type="component" value="Chromosome 17"/>
</dbReference>
<evidence type="ECO:0000259" key="12">
    <source>
        <dbReference type="Pfam" id="PF08212"/>
    </source>
</evidence>
<dbReference type="GeneTree" id="ENSGT00510000046981"/>
<dbReference type="GO" id="GO:0005737">
    <property type="term" value="C:cytoplasm"/>
    <property type="evidence" value="ECO:0007669"/>
    <property type="project" value="TreeGrafter"/>
</dbReference>
<dbReference type="Pfam" id="PF08212">
    <property type="entry name" value="Lipocalin_2"/>
    <property type="match status" value="1"/>
</dbReference>
<reference evidence="13" key="1">
    <citation type="submission" date="2019-06" db="EMBL/GenBank/DDBJ databases">
        <authorList>
            <consortium name="Wellcome Sanger Institute Data Sharing"/>
        </authorList>
    </citation>
    <scope>NUCLEOTIDE SEQUENCE [LARGE SCALE GENOMIC DNA]</scope>
</reference>
<evidence type="ECO:0000256" key="6">
    <source>
        <dbReference type="ARBA" id="ARBA00022729"/>
    </source>
</evidence>
<keyword evidence="4" id="KW-0813">Transport</keyword>
<dbReference type="GO" id="GO:0031409">
    <property type="term" value="F:pigment binding"/>
    <property type="evidence" value="ECO:0007669"/>
    <property type="project" value="InterPro"/>
</dbReference>
<keyword evidence="5" id="KW-0964">Secreted</keyword>
<evidence type="ECO:0000256" key="7">
    <source>
        <dbReference type="ARBA" id="ARBA00023121"/>
    </source>
</evidence>
<keyword evidence="14" id="KW-1185">Reference proteome</keyword>
<dbReference type="PIRSF" id="PIRSF036893">
    <property type="entry name" value="Lipocalin_ApoD"/>
    <property type="match status" value="1"/>
</dbReference>
<gene>
    <name evidence="13" type="primary">LOC115374659</name>
</gene>
<comment type="similarity">
    <text evidence="2 11">Belongs to the calycin superfamily. Lipocalin family.</text>
</comment>
<dbReference type="InterPro" id="IPR012674">
    <property type="entry name" value="Calycin"/>
</dbReference>
<reference evidence="13" key="3">
    <citation type="submission" date="2025-09" db="UniProtKB">
        <authorList>
            <consortium name="Ensembl"/>
        </authorList>
    </citation>
    <scope>IDENTIFICATION</scope>
</reference>
<dbReference type="FunFam" id="2.40.128.20:FF:000003">
    <property type="entry name" value="Apolipoprotein D"/>
    <property type="match status" value="1"/>
</dbReference>
<keyword evidence="9" id="KW-0325">Glycoprotein</keyword>
<keyword evidence="7" id="KW-0446">Lipid-binding</keyword>
<evidence type="ECO:0000256" key="4">
    <source>
        <dbReference type="ARBA" id="ARBA00022448"/>
    </source>
</evidence>
<feature type="domain" description="Lipocalin/cytosolic fatty-acid binding" evidence="12">
    <location>
        <begin position="39"/>
        <end position="176"/>
    </location>
</feature>